<feature type="non-terminal residue" evidence="1">
    <location>
        <position position="1"/>
    </location>
</feature>
<sequence>PLTSKKSNHKDETSTLCGLNDENSATKSPLTSKKSNYKDRTSTLFGLNNENSTTRMELRLCVV</sequence>
<evidence type="ECO:0000313" key="2">
    <source>
        <dbReference type="Proteomes" id="UP000789702"/>
    </source>
</evidence>
<reference evidence="1" key="1">
    <citation type="submission" date="2021-06" db="EMBL/GenBank/DDBJ databases">
        <authorList>
            <person name="Kallberg Y."/>
            <person name="Tangrot J."/>
            <person name="Rosling A."/>
        </authorList>
    </citation>
    <scope>NUCLEOTIDE SEQUENCE</scope>
    <source>
        <strain evidence="1">IL203A</strain>
    </source>
</reference>
<keyword evidence="2" id="KW-1185">Reference proteome</keyword>
<dbReference type="Proteomes" id="UP000789702">
    <property type="component" value="Unassembled WGS sequence"/>
</dbReference>
<gene>
    <name evidence="1" type="ORF">DHETER_LOCUS14550</name>
</gene>
<accession>A0ACA9QLG7</accession>
<proteinExistence type="predicted"/>
<organism evidence="1 2">
    <name type="scientific">Dentiscutata heterogama</name>
    <dbReference type="NCBI Taxonomy" id="1316150"/>
    <lineage>
        <taxon>Eukaryota</taxon>
        <taxon>Fungi</taxon>
        <taxon>Fungi incertae sedis</taxon>
        <taxon>Mucoromycota</taxon>
        <taxon>Glomeromycotina</taxon>
        <taxon>Glomeromycetes</taxon>
        <taxon>Diversisporales</taxon>
        <taxon>Gigasporaceae</taxon>
        <taxon>Dentiscutata</taxon>
    </lineage>
</organism>
<dbReference type="EMBL" id="CAJVPU010045401">
    <property type="protein sequence ID" value="CAG8749494.1"/>
    <property type="molecule type" value="Genomic_DNA"/>
</dbReference>
<name>A0ACA9QLG7_9GLOM</name>
<comment type="caution">
    <text evidence="1">The sequence shown here is derived from an EMBL/GenBank/DDBJ whole genome shotgun (WGS) entry which is preliminary data.</text>
</comment>
<evidence type="ECO:0000313" key="1">
    <source>
        <dbReference type="EMBL" id="CAG8749494.1"/>
    </source>
</evidence>
<protein>
    <submittedName>
        <fullName evidence="1">646_t:CDS:1</fullName>
    </submittedName>
</protein>